<keyword evidence="4 15" id="KW-0001">2Fe-2S</keyword>
<dbReference type="PATRIC" id="fig|679200.3.peg.608"/>
<dbReference type="SUPFAM" id="SSF52016">
    <property type="entry name" value="LeuD/IlvD-like"/>
    <property type="match status" value="1"/>
</dbReference>
<dbReference type="InterPro" id="IPR042096">
    <property type="entry name" value="Dihydro-acid_dehy_C"/>
</dbReference>
<evidence type="ECO:0000256" key="10">
    <source>
        <dbReference type="ARBA" id="ARBA00023304"/>
    </source>
</evidence>
<keyword evidence="6 15" id="KW-0460">Magnesium</keyword>
<evidence type="ECO:0000256" key="1">
    <source>
        <dbReference type="ARBA" id="ARBA00001946"/>
    </source>
</evidence>
<comment type="caution">
    <text evidence="18">The sequence shown here is derived from an EMBL/GenBank/DDBJ whole genome shotgun (WGS) entry which is preliminary data.</text>
</comment>
<comment type="similarity">
    <text evidence="2 15">Belongs to the IlvD/Edd family.</text>
</comment>
<accession>G5GG84</accession>
<evidence type="ECO:0000256" key="11">
    <source>
        <dbReference type="ARBA" id="ARBA00029304"/>
    </source>
</evidence>
<dbReference type="HAMAP" id="MF_00012">
    <property type="entry name" value="IlvD"/>
    <property type="match status" value="1"/>
</dbReference>
<dbReference type="Pfam" id="PF24877">
    <property type="entry name" value="ILV_EDD_C"/>
    <property type="match status" value="1"/>
</dbReference>
<feature type="domain" description="Dihydroxy-acid/6-phosphogluconate dehydratase N-terminal" evidence="16">
    <location>
        <begin position="31"/>
        <end position="346"/>
    </location>
</feature>
<evidence type="ECO:0000256" key="6">
    <source>
        <dbReference type="ARBA" id="ARBA00022842"/>
    </source>
</evidence>
<protein>
    <recommendedName>
        <fullName evidence="14 15">Dihydroxy-acid dehydratase</fullName>
        <shortName evidence="15">DAD</shortName>
        <ecNumber evidence="14 15">4.2.1.9</ecNumber>
    </recommendedName>
</protein>
<evidence type="ECO:0000256" key="15">
    <source>
        <dbReference type="HAMAP-Rule" id="MF_00012"/>
    </source>
</evidence>
<feature type="domain" description="Dihydroxy-acid/6-phosphogluconate dehydratase C-terminal" evidence="17">
    <location>
        <begin position="356"/>
        <end position="546"/>
    </location>
</feature>
<evidence type="ECO:0000256" key="12">
    <source>
        <dbReference type="ARBA" id="ARBA00029436"/>
    </source>
</evidence>
<dbReference type="SUPFAM" id="SSF143975">
    <property type="entry name" value="IlvD/EDD N-terminal domain-like"/>
    <property type="match status" value="1"/>
</dbReference>
<comment type="pathway">
    <text evidence="12 15">Amino-acid biosynthesis; L-valine biosynthesis; L-valine from pyruvate: step 3/4.</text>
</comment>
<dbReference type="EC" id="4.2.1.9" evidence="14 15"/>
<keyword evidence="5 15" id="KW-0479">Metal-binding</keyword>
<dbReference type="GO" id="GO:0009099">
    <property type="term" value="P:L-valine biosynthetic process"/>
    <property type="evidence" value="ECO:0007669"/>
    <property type="project" value="UniProtKB-UniRule"/>
</dbReference>
<dbReference type="eggNOG" id="COG0129">
    <property type="taxonomic scope" value="Bacteria"/>
</dbReference>
<dbReference type="PANTHER" id="PTHR43661">
    <property type="entry name" value="D-XYLONATE DEHYDRATASE"/>
    <property type="match status" value="1"/>
</dbReference>
<feature type="active site" description="Proton acceptor" evidence="15">
    <location>
        <position position="466"/>
    </location>
</feature>
<evidence type="ECO:0000256" key="9">
    <source>
        <dbReference type="ARBA" id="ARBA00023239"/>
    </source>
</evidence>
<name>G5GG84_9FIRM</name>
<dbReference type="GO" id="GO:0009097">
    <property type="term" value="P:isoleucine biosynthetic process"/>
    <property type="evidence" value="ECO:0007669"/>
    <property type="project" value="UniProtKB-UniRule"/>
</dbReference>
<dbReference type="STRING" id="679200.HMPREF9333_00574"/>
<feature type="binding site" description="via carbamate group" evidence="15">
    <location>
        <position position="121"/>
    </location>
    <ligand>
        <name>Mg(2+)</name>
        <dbReference type="ChEBI" id="CHEBI:18420"/>
    </ligand>
</feature>
<dbReference type="UniPathway" id="UPA00049">
    <property type="reaction ID" value="UER00061"/>
</dbReference>
<dbReference type="InterPro" id="IPR000581">
    <property type="entry name" value="ILV_EDD_N"/>
</dbReference>
<comment type="subunit">
    <text evidence="15">Homodimer.</text>
</comment>
<gene>
    <name evidence="15" type="primary">ilvD</name>
    <name evidence="18" type="ORF">HMPREF9333_00574</name>
</gene>
<keyword evidence="9 15" id="KW-0456">Lyase</keyword>
<dbReference type="PROSITE" id="PS00886">
    <property type="entry name" value="ILVD_EDD_1"/>
    <property type="match status" value="1"/>
</dbReference>
<evidence type="ECO:0000256" key="14">
    <source>
        <dbReference type="ARBA" id="ARBA00029490"/>
    </source>
</evidence>
<comment type="function">
    <text evidence="15">Functions in the biosynthesis of branched-chain amino acids. Catalyzes the dehydration of (2R,3R)-2,3-dihydroxy-3-methylpentanoate (2,3-dihydroxy-3-methylvalerate) into 2-oxo-3-methylpentanoate (2-oxo-3-methylvalerate) and of (2R)-2,3-dihydroxy-3-methylbutanoate (2,3-dihydroxyisovalerate) into 2-oxo-3-methylbutanoate (2-oxoisovalerate), the penultimate precursor to L-isoleucine and L-valine, respectively.</text>
</comment>
<dbReference type="Pfam" id="PF00920">
    <property type="entry name" value="ILVD_EDD_N"/>
    <property type="match status" value="1"/>
</dbReference>
<keyword evidence="3 15" id="KW-0028">Amino-acid biosynthesis</keyword>
<proteinExistence type="inferred from homology"/>
<dbReference type="HOGENOM" id="CLU_014271_4_2_9"/>
<dbReference type="GO" id="GO:0000287">
    <property type="term" value="F:magnesium ion binding"/>
    <property type="evidence" value="ECO:0007669"/>
    <property type="project" value="UniProtKB-UniRule"/>
</dbReference>
<dbReference type="GO" id="GO:0051537">
    <property type="term" value="F:2 iron, 2 sulfur cluster binding"/>
    <property type="evidence" value="ECO:0007669"/>
    <property type="project" value="UniProtKB-UniRule"/>
</dbReference>
<evidence type="ECO:0000259" key="16">
    <source>
        <dbReference type="Pfam" id="PF00920"/>
    </source>
</evidence>
<comment type="catalytic activity">
    <reaction evidence="11">
        <text>(2R)-2,3-dihydroxy-3-methylbutanoate = 3-methyl-2-oxobutanoate + H2O</text>
        <dbReference type="Rhea" id="RHEA:24809"/>
        <dbReference type="ChEBI" id="CHEBI:11851"/>
        <dbReference type="ChEBI" id="CHEBI:15377"/>
        <dbReference type="ChEBI" id="CHEBI:49072"/>
        <dbReference type="EC" id="4.2.1.9"/>
    </reaction>
    <physiologicalReaction direction="left-to-right" evidence="11">
        <dbReference type="Rhea" id="RHEA:24810"/>
    </physiologicalReaction>
</comment>
<evidence type="ECO:0000256" key="4">
    <source>
        <dbReference type="ARBA" id="ARBA00022714"/>
    </source>
</evidence>
<dbReference type="RefSeq" id="WP_005539704.1">
    <property type="nucleotide sequence ID" value="NZ_JH378830.1"/>
</dbReference>
<dbReference type="PANTHER" id="PTHR43661:SF3">
    <property type="entry name" value="D-XYLONATE DEHYDRATASE YAGF-RELATED"/>
    <property type="match status" value="1"/>
</dbReference>
<comment type="pathway">
    <text evidence="13 15">Amino-acid biosynthesis; L-isoleucine biosynthesis; L-isoleucine from 2-oxobutanoate: step 3/4.</text>
</comment>
<feature type="binding site" evidence="15">
    <location>
        <position position="120"/>
    </location>
    <ligand>
        <name>Mg(2+)</name>
        <dbReference type="ChEBI" id="CHEBI:18420"/>
    </ligand>
</feature>
<feature type="modified residue" description="N6-carboxylysine" evidence="15">
    <location>
        <position position="121"/>
    </location>
</feature>
<feature type="binding site" evidence="15">
    <location>
        <position position="440"/>
    </location>
    <ligand>
        <name>Mg(2+)</name>
        <dbReference type="ChEBI" id="CHEBI:18420"/>
    </ligand>
</feature>
<dbReference type="UniPathway" id="UPA00047">
    <property type="reaction ID" value="UER00057"/>
</dbReference>
<evidence type="ECO:0000259" key="17">
    <source>
        <dbReference type="Pfam" id="PF24877"/>
    </source>
</evidence>
<dbReference type="NCBIfam" id="NF002068">
    <property type="entry name" value="PRK00911.1"/>
    <property type="match status" value="1"/>
</dbReference>
<comment type="caution">
    <text evidence="15">Lacks conserved residue(s) required for the propagation of feature annotation.</text>
</comment>
<evidence type="ECO:0000256" key="7">
    <source>
        <dbReference type="ARBA" id="ARBA00023004"/>
    </source>
</evidence>
<organism evidence="18 19">
    <name type="scientific">Johnsonella ignava ATCC 51276</name>
    <dbReference type="NCBI Taxonomy" id="679200"/>
    <lineage>
        <taxon>Bacteria</taxon>
        <taxon>Bacillati</taxon>
        <taxon>Bacillota</taxon>
        <taxon>Clostridia</taxon>
        <taxon>Lachnospirales</taxon>
        <taxon>Lachnospiraceae</taxon>
        <taxon>Johnsonella</taxon>
    </lineage>
</organism>
<evidence type="ECO:0000256" key="5">
    <source>
        <dbReference type="ARBA" id="ARBA00022723"/>
    </source>
</evidence>
<dbReference type="Proteomes" id="UP000003011">
    <property type="component" value="Unassembled WGS sequence"/>
</dbReference>
<evidence type="ECO:0000256" key="13">
    <source>
        <dbReference type="ARBA" id="ARBA00029437"/>
    </source>
</evidence>
<dbReference type="OrthoDB" id="9807077at2"/>
<evidence type="ECO:0000313" key="18">
    <source>
        <dbReference type="EMBL" id="EHI56294.1"/>
    </source>
</evidence>
<evidence type="ECO:0000256" key="2">
    <source>
        <dbReference type="ARBA" id="ARBA00006486"/>
    </source>
</evidence>
<feature type="binding site" evidence="15">
    <location>
        <position position="78"/>
    </location>
    <ligand>
        <name>Mg(2+)</name>
        <dbReference type="ChEBI" id="CHEBI:18420"/>
    </ligand>
</feature>
<evidence type="ECO:0000256" key="3">
    <source>
        <dbReference type="ARBA" id="ARBA00022605"/>
    </source>
</evidence>
<dbReference type="InterPro" id="IPR004404">
    <property type="entry name" value="DihydroxyA_deHydtase"/>
</dbReference>
<dbReference type="InterPro" id="IPR020558">
    <property type="entry name" value="DiOHA_6PGluconate_deHydtase_CS"/>
</dbReference>
<dbReference type="InterPro" id="IPR037237">
    <property type="entry name" value="IlvD/EDD_N"/>
</dbReference>
<dbReference type="GO" id="GO:0004160">
    <property type="term" value="F:dihydroxy-acid dehydratase activity"/>
    <property type="evidence" value="ECO:0007669"/>
    <property type="project" value="UniProtKB-UniRule"/>
</dbReference>
<comment type="cofactor">
    <cofactor evidence="1 15">
        <name>Mg(2+)</name>
        <dbReference type="ChEBI" id="CHEBI:18420"/>
    </cofactor>
</comment>
<keyword evidence="19" id="KW-1185">Reference proteome</keyword>
<keyword evidence="10 15" id="KW-0100">Branched-chain amino acid biosynthesis</keyword>
<keyword evidence="7 15" id="KW-0408">Iron</keyword>
<dbReference type="GO" id="GO:0005829">
    <property type="term" value="C:cytosol"/>
    <property type="evidence" value="ECO:0007669"/>
    <property type="project" value="TreeGrafter"/>
</dbReference>
<dbReference type="Gene3D" id="3.50.30.80">
    <property type="entry name" value="IlvD/EDD C-terminal domain-like"/>
    <property type="match status" value="1"/>
</dbReference>
<dbReference type="InterPro" id="IPR056740">
    <property type="entry name" value="ILV_EDD_C"/>
</dbReference>
<dbReference type="NCBIfam" id="TIGR00110">
    <property type="entry name" value="ilvD"/>
    <property type="match status" value="1"/>
</dbReference>
<evidence type="ECO:0000313" key="19">
    <source>
        <dbReference type="Proteomes" id="UP000003011"/>
    </source>
</evidence>
<dbReference type="AlphaFoldDB" id="G5GG84"/>
<keyword evidence="8 15" id="KW-0411">Iron-sulfur</keyword>
<comment type="cofactor">
    <cofactor evidence="15">
        <name>[2Fe-2S] cluster</name>
        <dbReference type="ChEBI" id="CHEBI:190135"/>
    </cofactor>
    <text evidence="15">Binds 1 [2Fe-2S] cluster per subunit. This cluster acts as a Lewis acid cofactor.</text>
</comment>
<dbReference type="FunFam" id="3.50.30.80:FF:000001">
    <property type="entry name" value="Dihydroxy-acid dehydratase"/>
    <property type="match status" value="1"/>
</dbReference>
<dbReference type="EMBL" id="ACZL01000011">
    <property type="protein sequence ID" value="EHI56294.1"/>
    <property type="molecule type" value="Genomic_DNA"/>
</dbReference>
<reference evidence="18 19" key="1">
    <citation type="submission" date="2011-08" db="EMBL/GenBank/DDBJ databases">
        <title>The Genome Sequence of Johnsonella ignava ATCC 51276.</title>
        <authorList>
            <consortium name="The Broad Institute Genome Sequencing Platform"/>
            <person name="Earl A."/>
            <person name="Ward D."/>
            <person name="Feldgarden M."/>
            <person name="Gevers D."/>
            <person name="Izard J."/>
            <person name="Blanton J.M."/>
            <person name="Baranova O.V."/>
            <person name="Dewhirst F.E."/>
            <person name="Young S.K."/>
            <person name="Zeng Q."/>
            <person name="Gargeya S."/>
            <person name="Fitzgerald M."/>
            <person name="Haas B."/>
            <person name="Abouelleil A."/>
            <person name="Alvarado L."/>
            <person name="Arachchi H.M."/>
            <person name="Berlin A."/>
            <person name="Brown A."/>
            <person name="Chapman S.B."/>
            <person name="Chen Z."/>
            <person name="Dunbar C."/>
            <person name="Freedman E."/>
            <person name="Gearin G."/>
            <person name="Gellesch M."/>
            <person name="Goldberg J."/>
            <person name="Griggs A."/>
            <person name="Gujja S."/>
            <person name="Heiman D."/>
            <person name="Howarth C."/>
            <person name="Larson L."/>
            <person name="Lui A."/>
            <person name="MacDonald P.J.P."/>
            <person name="Montmayeur A."/>
            <person name="Murphy C."/>
            <person name="Neiman D."/>
            <person name="Pearson M."/>
            <person name="Priest M."/>
            <person name="Roberts A."/>
            <person name="Saif S."/>
            <person name="Shea T."/>
            <person name="Shenoy N."/>
            <person name="Sisk P."/>
            <person name="Stolte C."/>
            <person name="Sykes S."/>
            <person name="Wortman J."/>
            <person name="Nusbaum C."/>
            <person name="Birren B."/>
        </authorList>
    </citation>
    <scope>NUCLEOTIDE SEQUENCE [LARGE SCALE GENOMIC DNA]</scope>
    <source>
        <strain evidence="18 19">ATCC 51276</strain>
    </source>
</reference>
<sequence length="549" mass="58355">MKSELVKTGLTKAPHRALLKATGLTDEEIAKPFIGVVNSFNEIVPGHIGLREISDAVKKGILAEGGTPLEFPAIAVCDGISMNHEGMKYSLVSREVICDSIEIMTKAHSLDALVLIPSCDKAVPGMLMAAARINIPTVVISGGPMLAGKFDNKNADITTVFEAVGRVANKTMDYKQLHCLEESACPTCGSCSGMFTANSMNCMTEALGMALNGNASIPAVYADRKRLAKHAGMTVMRLLEKGIKPRDIMNKKAFNNALAVDMALGCSTNTVLHLTAIAHEAGIDINLDMINEISSKTPNLCKLSPAGNYYMEDLNNAGGVKAVMNELDKLGLIDKTAMCIYGSEIGNTLVEKTDEKVIRDFDKPYSKDGGIKVLKGNMAPLGAVIKKSALDNSITGFDGQAKVYDGEDEAVEAILSGCVKAGDVVIIRYEGPKGGPGMREMLTPTSALSGMGLDKDVCLLTDGRFSGGTRGFCIGHISPEAYEGGMIGLVRNGDRIKVDLLNSTIEVDINNNEYQKRKDSFVPIKKPVAGYLSKYIKLVSSAAGGAVCS</sequence>
<evidence type="ECO:0000256" key="8">
    <source>
        <dbReference type="ARBA" id="ARBA00023014"/>
    </source>
</evidence>
<comment type="catalytic activity">
    <reaction evidence="15">
        <text>(2R,3R)-2,3-dihydroxy-3-methylpentanoate = (S)-3-methyl-2-oxopentanoate + H2O</text>
        <dbReference type="Rhea" id="RHEA:27694"/>
        <dbReference type="ChEBI" id="CHEBI:15377"/>
        <dbReference type="ChEBI" id="CHEBI:35146"/>
        <dbReference type="ChEBI" id="CHEBI:49258"/>
        <dbReference type="EC" id="4.2.1.9"/>
    </reaction>
</comment>
<dbReference type="PROSITE" id="PS00887">
    <property type="entry name" value="ILVD_EDD_2"/>
    <property type="match status" value="1"/>
</dbReference>